<dbReference type="Proteomes" id="UP001165190">
    <property type="component" value="Unassembled WGS sequence"/>
</dbReference>
<dbReference type="EMBL" id="BSYR01000038">
    <property type="protein sequence ID" value="GMJ03813.1"/>
    <property type="molecule type" value="Genomic_DNA"/>
</dbReference>
<dbReference type="CDD" id="cd09272">
    <property type="entry name" value="RNase_HI_RT_Ty1"/>
    <property type="match status" value="1"/>
</dbReference>
<protein>
    <submittedName>
        <fullName evidence="1">Uncharacterized protein</fullName>
    </submittedName>
</protein>
<reference evidence="1" key="1">
    <citation type="submission" date="2023-05" db="EMBL/GenBank/DDBJ databases">
        <title>Genome and transcriptome analyses reveal genes involved in the formation of fine ridges on petal epidermal cells in Hibiscus trionum.</title>
        <authorList>
            <person name="Koshimizu S."/>
            <person name="Masuda S."/>
            <person name="Ishii T."/>
            <person name="Shirasu K."/>
            <person name="Hoshino A."/>
            <person name="Arita M."/>
        </authorList>
    </citation>
    <scope>NUCLEOTIDE SEQUENCE</scope>
    <source>
        <strain evidence="1">Hamamatsu line</strain>
    </source>
</reference>
<sequence>MPLNKPPSLFCDNLSATYVCINLVFLSRMKHLALDYFFVRDLVTKISLLVQHISSKAQIADTPTKMLGRNLFLHFRSKIGVFDESSILEGHIKDKN</sequence>
<accession>A0A9W7IWD3</accession>
<evidence type="ECO:0000313" key="2">
    <source>
        <dbReference type="Proteomes" id="UP001165190"/>
    </source>
</evidence>
<keyword evidence="2" id="KW-1185">Reference proteome</keyword>
<name>A0A9W7IWD3_HIBTR</name>
<proteinExistence type="predicted"/>
<evidence type="ECO:0000313" key="1">
    <source>
        <dbReference type="EMBL" id="GMJ03813.1"/>
    </source>
</evidence>
<comment type="caution">
    <text evidence="1">The sequence shown here is derived from an EMBL/GenBank/DDBJ whole genome shotgun (WGS) entry which is preliminary data.</text>
</comment>
<organism evidence="1 2">
    <name type="scientific">Hibiscus trionum</name>
    <name type="common">Flower of an hour</name>
    <dbReference type="NCBI Taxonomy" id="183268"/>
    <lineage>
        <taxon>Eukaryota</taxon>
        <taxon>Viridiplantae</taxon>
        <taxon>Streptophyta</taxon>
        <taxon>Embryophyta</taxon>
        <taxon>Tracheophyta</taxon>
        <taxon>Spermatophyta</taxon>
        <taxon>Magnoliopsida</taxon>
        <taxon>eudicotyledons</taxon>
        <taxon>Gunneridae</taxon>
        <taxon>Pentapetalae</taxon>
        <taxon>rosids</taxon>
        <taxon>malvids</taxon>
        <taxon>Malvales</taxon>
        <taxon>Malvaceae</taxon>
        <taxon>Malvoideae</taxon>
        <taxon>Hibiscus</taxon>
    </lineage>
</organism>
<dbReference type="AlphaFoldDB" id="A0A9W7IWD3"/>
<dbReference type="OrthoDB" id="1192411at2759"/>
<gene>
    <name evidence="1" type="ORF">HRI_004050500</name>
</gene>